<keyword evidence="4" id="KW-0808">Transferase</keyword>
<reference evidence="8" key="1">
    <citation type="submission" date="2021-01" db="EMBL/GenBank/DDBJ databases">
        <authorList>
            <person name="Corre E."/>
            <person name="Pelletier E."/>
            <person name="Niang G."/>
            <person name="Scheremetjew M."/>
            <person name="Finn R."/>
            <person name="Kale V."/>
            <person name="Holt S."/>
            <person name="Cochrane G."/>
            <person name="Meng A."/>
            <person name="Brown T."/>
            <person name="Cohen L."/>
        </authorList>
    </citation>
    <scope>NUCLEOTIDE SEQUENCE</scope>
    <source>
        <strain evidence="8">Isolate 1302-5</strain>
    </source>
</reference>
<proteinExistence type="predicted"/>
<evidence type="ECO:0000256" key="2">
    <source>
        <dbReference type="ARBA" id="ARBA00011977"/>
    </source>
</evidence>
<dbReference type="Gene3D" id="3.40.50.150">
    <property type="entry name" value="Vaccinia Virus protein VP39"/>
    <property type="match status" value="1"/>
</dbReference>
<dbReference type="EC" id="2.1.1.33" evidence="2"/>
<evidence type="ECO:0000313" key="8">
    <source>
        <dbReference type="EMBL" id="CAE2266013.1"/>
    </source>
</evidence>
<dbReference type="EMBL" id="HBKQ01041924">
    <property type="protein sequence ID" value="CAE2266019.1"/>
    <property type="molecule type" value="Transcribed_RNA"/>
</dbReference>
<evidence type="ECO:0000256" key="6">
    <source>
        <dbReference type="ARBA" id="ARBA00022694"/>
    </source>
</evidence>
<dbReference type="SUPFAM" id="SSF53335">
    <property type="entry name" value="S-adenosyl-L-methionine-dependent methyltransferases"/>
    <property type="match status" value="1"/>
</dbReference>
<evidence type="ECO:0000256" key="7">
    <source>
        <dbReference type="SAM" id="SignalP"/>
    </source>
</evidence>
<accession>A0A6U6HII1</accession>
<dbReference type="InterPro" id="IPR029063">
    <property type="entry name" value="SAM-dependent_MTases_sf"/>
</dbReference>
<protein>
    <recommendedName>
        <fullName evidence="2">tRNA (guanine(46)-N(7))-methyltransferase</fullName>
        <ecNumber evidence="2">2.1.1.33</ecNumber>
    </recommendedName>
</protein>
<evidence type="ECO:0000256" key="1">
    <source>
        <dbReference type="ARBA" id="ARBA00000142"/>
    </source>
</evidence>
<name>A0A6U6HII1_9STRA</name>
<comment type="catalytic activity">
    <reaction evidence="1">
        <text>guanosine(46) in tRNA + S-adenosyl-L-methionine = N(7)-methylguanosine(46) in tRNA + S-adenosyl-L-homocysteine</text>
        <dbReference type="Rhea" id="RHEA:42708"/>
        <dbReference type="Rhea" id="RHEA-COMP:10188"/>
        <dbReference type="Rhea" id="RHEA-COMP:10189"/>
        <dbReference type="ChEBI" id="CHEBI:57856"/>
        <dbReference type="ChEBI" id="CHEBI:59789"/>
        <dbReference type="ChEBI" id="CHEBI:74269"/>
        <dbReference type="ChEBI" id="CHEBI:74480"/>
        <dbReference type="EC" id="2.1.1.33"/>
    </reaction>
</comment>
<feature type="chain" id="PRO_5036192396" description="tRNA (guanine(46)-N(7))-methyltransferase" evidence="7">
    <location>
        <begin position="25"/>
        <end position="276"/>
    </location>
</feature>
<dbReference type="InterPro" id="IPR003358">
    <property type="entry name" value="tRNA_(Gua-N-7)_MeTrfase_Trmb"/>
</dbReference>
<evidence type="ECO:0000256" key="4">
    <source>
        <dbReference type="ARBA" id="ARBA00022679"/>
    </source>
</evidence>
<evidence type="ECO:0000313" key="9">
    <source>
        <dbReference type="EMBL" id="CAE2266019.1"/>
    </source>
</evidence>
<sequence>MLSSCRRIKVVVAFVCSLLPTSRSFPTRYTIDDSVCAPLEEAELRKVVNRNCESLHKFLQKKPIATHTRAAFNQVSPLIDLSKPIVLDSGCGTARSTILLGDRFPDHTIVGVDRSFVRLNRNNLEGDDSFINPSEESQRPFQALSSNVLLVRAELTDFWRCCLDAEWNIEKHFILYPNPYPKVRPGSISFSDCGSTIRFFVTIPQHLRLFAEESPQKAVLCTPILSLDIATWRRYHSQVKLDGLLDRICSLCGVRARFLSKHFRRPRKQPSPAVHD</sequence>
<dbReference type="AlphaFoldDB" id="A0A6U6HII1"/>
<evidence type="ECO:0000256" key="3">
    <source>
        <dbReference type="ARBA" id="ARBA00022603"/>
    </source>
</evidence>
<dbReference type="Pfam" id="PF02390">
    <property type="entry name" value="Methyltransf_4"/>
    <property type="match status" value="1"/>
</dbReference>
<dbReference type="EMBL" id="HBKQ01041922">
    <property type="protein sequence ID" value="CAE2266013.1"/>
    <property type="molecule type" value="Transcribed_RNA"/>
</dbReference>
<keyword evidence="3" id="KW-0489">Methyltransferase</keyword>
<keyword evidence="7" id="KW-0732">Signal</keyword>
<evidence type="ECO:0000256" key="5">
    <source>
        <dbReference type="ARBA" id="ARBA00022691"/>
    </source>
</evidence>
<keyword evidence="5" id="KW-0949">S-adenosyl-L-methionine</keyword>
<gene>
    <name evidence="8" type="ORF">OAUR00152_LOCUS28905</name>
    <name evidence="9" type="ORF">OAUR00152_LOCUS28907</name>
</gene>
<feature type="signal peptide" evidence="7">
    <location>
        <begin position="1"/>
        <end position="24"/>
    </location>
</feature>
<keyword evidence="6" id="KW-0819">tRNA processing</keyword>
<dbReference type="GO" id="GO:0008176">
    <property type="term" value="F:tRNA (guanine(46)-N7)-methyltransferase activity"/>
    <property type="evidence" value="ECO:0007669"/>
    <property type="project" value="UniProtKB-EC"/>
</dbReference>
<organism evidence="8">
    <name type="scientific">Odontella aurita</name>
    <dbReference type="NCBI Taxonomy" id="265563"/>
    <lineage>
        <taxon>Eukaryota</taxon>
        <taxon>Sar</taxon>
        <taxon>Stramenopiles</taxon>
        <taxon>Ochrophyta</taxon>
        <taxon>Bacillariophyta</taxon>
        <taxon>Mediophyceae</taxon>
        <taxon>Biddulphiophycidae</taxon>
        <taxon>Eupodiscales</taxon>
        <taxon>Odontellaceae</taxon>
        <taxon>Odontella</taxon>
    </lineage>
</organism>